<name>A0A5Q0HEK7_SACSY</name>
<accession>A0A5Q0HEK7</accession>
<dbReference type="KEGG" id="ssyi:EKG83_21555"/>
<protein>
    <submittedName>
        <fullName evidence="2">Uncharacterized protein</fullName>
    </submittedName>
</protein>
<evidence type="ECO:0000313" key="3">
    <source>
        <dbReference type="Proteomes" id="UP000325787"/>
    </source>
</evidence>
<dbReference type="AlphaFoldDB" id="A0A5Q0HEK7"/>
<evidence type="ECO:0000256" key="1">
    <source>
        <dbReference type="SAM" id="Phobius"/>
    </source>
</evidence>
<evidence type="ECO:0000313" key="2">
    <source>
        <dbReference type="EMBL" id="QFZ24405.1"/>
    </source>
</evidence>
<proteinExistence type="predicted"/>
<dbReference type="EMBL" id="CP034550">
    <property type="protein sequence ID" value="QFZ24405.1"/>
    <property type="molecule type" value="Genomic_DNA"/>
</dbReference>
<feature type="transmembrane region" description="Helical" evidence="1">
    <location>
        <begin position="76"/>
        <end position="94"/>
    </location>
</feature>
<feature type="transmembrane region" description="Helical" evidence="1">
    <location>
        <begin position="106"/>
        <end position="124"/>
    </location>
</feature>
<dbReference type="InterPro" id="IPR045713">
    <property type="entry name" value="DUF6069"/>
</dbReference>
<keyword evidence="1" id="KW-0472">Membrane</keyword>
<dbReference type="Proteomes" id="UP000325787">
    <property type="component" value="Chromosome"/>
</dbReference>
<gene>
    <name evidence="2" type="ORF">EKG83_21555</name>
</gene>
<feature type="transmembrane region" description="Helical" evidence="1">
    <location>
        <begin position="47"/>
        <end position="67"/>
    </location>
</feature>
<reference evidence="3" key="1">
    <citation type="journal article" date="2021" name="Curr. Microbiol.">
        <title>Complete genome of nocamycin-producing strain Saccharothrix syringae NRRL B-16468 reveals the biosynthetic potential for secondary metabolites.</title>
        <authorList>
            <person name="Mo X."/>
            <person name="Yang S."/>
        </authorList>
    </citation>
    <scope>NUCLEOTIDE SEQUENCE [LARGE SCALE GENOMIC DNA]</scope>
    <source>
        <strain evidence="3">ATCC 51364 / DSM 43886 / JCM 6844 / KCTC 9398 / NBRC 14523 / NRRL B-16468 / INA 2240</strain>
    </source>
</reference>
<dbReference type="Pfam" id="PF19545">
    <property type="entry name" value="DUF6069"/>
    <property type="match status" value="1"/>
</dbReference>
<sequence>MWAGGAATALVAGLLAVVGILLARGVLGIAVLAPDGAGAWGDADTTGYPLVAAGCAFVATALAQLLLSTTPDALRFFTRIALLVTAITAVLPLSLDVPAPSRVTTAVLNVAIGIAITVSLRGVLRRSTTWGPRRTGRRTP</sequence>
<organism evidence="2 3">
    <name type="scientific">Saccharothrix syringae</name>
    <name type="common">Nocardiopsis syringae</name>
    <dbReference type="NCBI Taxonomy" id="103733"/>
    <lineage>
        <taxon>Bacteria</taxon>
        <taxon>Bacillati</taxon>
        <taxon>Actinomycetota</taxon>
        <taxon>Actinomycetes</taxon>
        <taxon>Pseudonocardiales</taxon>
        <taxon>Pseudonocardiaceae</taxon>
        <taxon>Saccharothrix</taxon>
    </lineage>
</organism>
<keyword evidence="1" id="KW-0812">Transmembrane</keyword>
<keyword evidence="3" id="KW-1185">Reference proteome</keyword>
<keyword evidence="1" id="KW-1133">Transmembrane helix</keyword>